<accession>A0A813Q9F2</accession>
<keyword evidence="2" id="KW-1185">Reference proteome</keyword>
<dbReference type="Proteomes" id="UP000663870">
    <property type="component" value="Unassembled WGS sequence"/>
</dbReference>
<comment type="caution">
    <text evidence="1">The sequence shown here is derived from an EMBL/GenBank/DDBJ whole genome shotgun (WGS) entry which is preliminary data.</text>
</comment>
<dbReference type="AlphaFoldDB" id="A0A813Q9F2"/>
<reference evidence="1" key="1">
    <citation type="submission" date="2021-02" db="EMBL/GenBank/DDBJ databases">
        <authorList>
            <person name="Nowell W R."/>
        </authorList>
    </citation>
    <scope>NUCLEOTIDE SEQUENCE</scope>
</reference>
<gene>
    <name evidence="1" type="ORF">JXQ802_LOCUS2347</name>
</gene>
<proteinExistence type="predicted"/>
<name>A0A813Q9F2_9BILA</name>
<sequence length="219" mass="24284">MIELGNVHTESVVESTIHLFINGIVLTRYVDLFEKINNTYIINLPSVDHYAVRIQLADFIENLTTTLNSVPLQFLCTCNAINPATTCRLASVITGIKLDLALPGDTITVCLNTLYTAMFNKTLKFCAVAVDNNNYSSNQYYFNLFVDPTKISSTTSSTTSIISTNTTSITTTNESTTTITAIVTECNYISLITEQSLIEQRFGHPCNMYCSHCRQSTVN</sequence>
<dbReference type="EMBL" id="CAJNOL010000028">
    <property type="protein sequence ID" value="CAF0763884.1"/>
    <property type="molecule type" value="Genomic_DNA"/>
</dbReference>
<organism evidence="1 2">
    <name type="scientific">Rotaria sordida</name>
    <dbReference type="NCBI Taxonomy" id="392033"/>
    <lineage>
        <taxon>Eukaryota</taxon>
        <taxon>Metazoa</taxon>
        <taxon>Spiralia</taxon>
        <taxon>Gnathifera</taxon>
        <taxon>Rotifera</taxon>
        <taxon>Eurotatoria</taxon>
        <taxon>Bdelloidea</taxon>
        <taxon>Philodinida</taxon>
        <taxon>Philodinidae</taxon>
        <taxon>Rotaria</taxon>
    </lineage>
</organism>
<evidence type="ECO:0000313" key="1">
    <source>
        <dbReference type="EMBL" id="CAF0763884.1"/>
    </source>
</evidence>
<protein>
    <submittedName>
        <fullName evidence="1">Uncharacterized protein</fullName>
    </submittedName>
</protein>
<evidence type="ECO:0000313" key="2">
    <source>
        <dbReference type="Proteomes" id="UP000663870"/>
    </source>
</evidence>